<dbReference type="GO" id="GO:0030975">
    <property type="term" value="F:thiamine binding"/>
    <property type="evidence" value="ECO:0007669"/>
    <property type="project" value="TreeGrafter"/>
</dbReference>
<dbReference type="PIRSF" id="PIRSF002825">
    <property type="entry name" value="CfbpA"/>
    <property type="match status" value="1"/>
</dbReference>
<evidence type="ECO:0000256" key="2">
    <source>
        <dbReference type="SAM" id="SignalP"/>
    </source>
</evidence>
<sequence>MKKSLFVVLSVLLLMSIVAGCSSGSNSVAIYTAFPEQEVVMYIEQFEEETGIEVNFVRLSAGETLARIKAEKSNPQASVWFGGPSDTFVAAANDDLLEAYQPEGVSDIPEQFRDAKKVWTPIYVGALGFASNTEWLEKEGIEPPQSWADLLKPEYQGNVTMAHPASSGTAYSVYATLVQLKGEQEALDYFLQLDENIRQYTKSGSAPAKQAGFGETGVGLSFAHDILKPKHEGYPITLSFPSDGTGYEVGAVALIKGAPSEQTENAQKFIDWAISKQAQDLYADSGSFRLPVNPEAKIPEGAVKLSDLSVINYDAVWAGENRDDLLGKFESYVVGKEAVVE</sequence>
<dbReference type="CDD" id="cd13544">
    <property type="entry name" value="PBP2_Fbp_like_1"/>
    <property type="match status" value="1"/>
</dbReference>
<dbReference type="Gene3D" id="3.40.190.10">
    <property type="entry name" value="Periplasmic binding protein-like II"/>
    <property type="match status" value="2"/>
</dbReference>
<dbReference type="SUPFAM" id="SSF53850">
    <property type="entry name" value="Periplasmic binding protein-like II"/>
    <property type="match status" value="1"/>
</dbReference>
<feature type="chain" id="PRO_5039100930" evidence="2">
    <location>
        <begin position="20"/>
        <end position="341"/>
    </location>
</feature>
<name>A0A6N9PYE2_9BACL</name>
<feature type="signal peptide" evidence="2">
    <location>
        <begin position="1"/>
        <end position="19"/>
    </location>
</feature>
<dbReference type="PANTHER" id="PTHR30006">
    <property type="entry name" value="THIAMINE-BINDING PERIPLASMIC PROTEIN-RELATED"/>
    <property type="match status" value="1"/>
</dbReference>
<dbReference type="InterPro" id="IPR026045">
    <property type="entry name" value="Ferric-bd"/>
</dbReference>
<organism evidence="3 4">
    <name type="scientific">Chengkuizengella marina</name>
    <dbReference type="NCBI Taxonomy" id="2507566"/>
    <lineage>
        <taxon>Bacteria</taxon>
        <taxon>Bacillati</taxon>
        <taxon>Bacillota</taxon>
        <taxon>Bacilli</taxon>
        <taxon>Bacillales</taxon>
        <taxon>Paenibacillaceae</taxon>
        <taxon>Chengkuizengella</taxon>
    </lineage>
</organism>
<protein>
    <submittedName>
        <fullName evidence="3">ABC transporter substrate-binding protein</fullName>
    </submittedName>
</protein>
<evidence type="ECO:0000313" key="4">
    <source>
        <dbReference type="Proteomes" id="UP000448943"/>
    </source>
</evidence>
<gene>
    <name evidence="3" type="ORF">ERL59_02510</name>
</gene>
<dbReference type="EMBL" id="SIJB01000007">
    <property type="protein sequence ID" value="NBI27832.1"/>
    <property type="molecule type" value="Genomic_DNA"/>
</dbReference>
<comment type="caution">
    <text evidence="3">The sequence shown here is derived from an EMBL/GenBank/DDBJ whole genome shotgun (WGS) entry which is preliminary data.</text>
</comment>
<dbReference type="Proteomes" id="UP000448943">
    <property type="component" value="Unassembled WGS sequence"/>
</dbReference>
<dbReference type="OrthoDB" id="9791045at2"/>
<keyword evidence="4" id="KW-1185">Reference proteome</keyword>
<dbReference type="GO" id="GO:0015888">
    <property type="term" value="P:thiamine transport"/>
    <property type="evidence" value="ECO:0007669"/>
    <property type="project" value="TreeGrafter"/>
</dbReference>
<reference evidence="3 4" key="1">
    <citation type="submission" date="2019-01" db="EMBL/GenBank/DDBJ databases">
        <title>Chengkuizengella sp. nov., isolated from deep-sea sediment of East Pacific Ocean.</title>
        <authorList>
            <person name="Yang J."/>
            <person name="Lai Q."/>
            <person name="Shao Z."/>
        </authorList>
    </citation>
    <scope>NUCLEOTIDE SEQUENCE [LARGE SCALE GENOMIC DNA]</scope>
    <source>
        <strain evidence="3 4">YPA3-1-1</strain>
    </source>
</reference>
<dbReference type="Pfam" id="PF13343">
    <property type="entry name" value="SBP_bac_6"/>
    <property type="match status" value="1"/>
</dbReference>
<evidence type="ECO:0000256" key="1">
    <source>
        <dbReference type="ARBA" id="ARBA00022729"/>
    </source>
</evidence>
<dbReference type="PROSITE" id="PS51257">
    <property type="entry name" value="PROKAR_LIPOPROTEIN"/>
    <property type="match status" value="1"/>
</dbReference>
<dbReference type="GO" id="GO:0030288">
    <property type="term" value="C:outer membrane-bounded periplasmic space"/>
    <property type="evidence" value="ECO:0007669"/>
    <property type="project" value="TreeGrafter"/>
</dbReference>
<proteinExistence type="predicted"/>
<dbReference type="RefSeq" id="WP_160644178.1">
    <property type="nucleotide sequence ID" value="NZ_SIJB01000007.1"/>
</dbReference>
<accession>A0A6N9PYE2</accession>
<dbReference type="AlphaFoldDB" id="A0A6N9PYE2"/>
<keyword evidence="1 2" id="KW-0732">Signal</keyword>
<evidence type="ECO:0000313" key="3">
    <source>
        <dbReference type="EMBL" id="NBI27832.1"/>
    </source>
</evidence>
<dbReference type="GO" id="GO:0030976">
    <property type="term" value="F:thiamine pyrophosphate binding"/>
    <property type="evidence" value="ECO:0007669"/>
    <property type="project" value="TreeGrafter"/>
</dbReference>
<dbReference type="PANTHER" id="PTHR30006:SF2">
    <property type="entry name" value="ABC TRANSPORTER SUBSTRATE-BINDING PROTEIN"/>
    <property type="match status" value="1"/>
</dbReference>